<keyword evidence="4" id="KW-0808">Transferase</keyword>
<dbReference type="EMBL" id="JACHIA010000002">
    <property type="protein sequence ID" value="MBB6069140.1"/>
    <property type="molecule type" value="Genomic_DNA"/>
</dbReference>
<dbReference type="PROSITE" id="PS50109">
    <property type="entry name" value="HIS_KIN"/>
    <property type="match status" value="1"/>
</dbReference>
<protein>
    <recommendedName>
        <fullName evidence="2">histidine kinase</fullName>
        <ecNumber evidence="2">2.7.13.3</ecNumber>
    </recommendedName>
</protein>
<reference evidence="11 12" key="1">
    <citation type="submission" date="2020-08" db="EMBL/GenBank/DDBJ databases">
        <title>Genomic Encyclopedia of Type Strains, Phase IV (KMG-IV): sequencing the most valuable type-strain genomes for metagenomic binning, comparative biology and taxonomic classification.</title>
        <authorList>
            <person name="Goeker M."/>
        </authorList>
    </citation>
    <scope>NUCLEOTIDE SEQUENCE [LARGE SCALE GENOMIC DNA]</scope>
    <source>
        <strain evidence="11 12">DSM 29007</strain>
    </source>
</reference>
<dbReference type="InterPro" id="IPR005467">
    <property type="entry name" value="His_kinase_dom"/>
</dbReference>
<dbReference type="InterPro" id="IPR001789">
    <property type="entry name" value="Sig_transdc_resp-reg_receiver"/>
</dbReference>
<evidence type="ECO:0000256" key="4">
    <source>
        <dbReference type="ARBA" id="ARBA00022679"/>
    </source>
</evidence>
<organism evidence="11 12">
    <name type="scientific">Longimicrobium terrae</name>
    <dbReference type="NCBI Taxonomy" id="1639882"/>
    <lineage>
        <taxon>Bacteria</taxon>
        <taxon>Pseudomonadati</taxon>
        <taxon>Gemmatimonadota</taxon>
        <taxon>Longimicrobiia</taxon>
        <taxon>Longimicrobiales</taxon>
        <taxon>Longimicrobiaceae</taxon>
        <taxon>Longimicrobium</taxon>
    </lineage>
</organism>
<feature type="domain" description="Response regulatory" evidence="10">
    <location>
        <begin position="22"/>
        <end position="131"/>
    </location>
</feature>
<dbReference type="InterPro" id="IPR003661">
    <property type="entry name" value="HisK_dim/P_dom"/>
</dbReference>
<keyword evidence="6" id="KW-0902">Two-component regulatory system</keyword>
<dbReference type="Gene3D" id="3.30.565.10">
    <property type="entry name" value="Histidine kinase-like ATPase, C-terminal domain"/>
    <property type="match status" value="1"/>
</dbReference>
<dbReference type="Pfam" id="PF02518">
    <property type="entry name" value="HATPase_c"/>
    <property type="match status" value="1"/>
</dbReference>
<proteinExistence type="predicted"/>
<evidence type="ECO:0000313" key="12">
    <source>
        <dbReference type="Proteomes" id="UP000582837"/>
    </source>
</evidence>
<keyword evidence="8" id="KW-0175">Coiled coil</keyword>
<keyword evidence="3 7" id="KW-0597">Phosphoprotein</keyword>
<dbReference type="Pfam" id="PF00512">
    <property type="entry name" value="HisKA"/>
    <property type="match status" value="1"/>
</dbReference>
<dbReference type="InterPro" id="IPR003594">
    <property type="entry name" value="HATPase_dom"/>
</dbReference>
<dbReference type="PANTHER" id="PTHR43711:SF26">
    <property type="entry name" value="SENSOR HISTIDINE KINASE RCSC"/>
    <property type="match status" value="1"/>
</dbReference>
<feature type="modified residue" description="4-aspartylphosphate" evidence="7">
    <location>
        <position position="65"/>
    </location>
</feature>
<comment type="catalytic activity">
    <reaction evidence="1">
        <text>ATP + protein L-histidine = ADP + protein N-phospho-L-histidine.</text>
        <dbReference type="EC" id="2.7.13.3"/>
    </reaction>
</comment>
<dbReference type="SUPFAM" id="SSF47384">
    <property type="entry name" value="Homodimeric domain of signal transducing histidine kinase"/>
    <property type="match status" value="1"/>
</dbReference>
<dbReference type="InterPro" id="IPR004358">
    <property type="entry name" value="Sig_transdc_His_kin-like_C"/>
</dbReference>
<dbReference type="RefSeq" id="WP_170038166.1">
    <property type="nucleotide sequence ID" value="NZ_JABDTL010000002.1"/>
</dbReference>
<evidence type="ECO:0000256" key="2">
    <source>
        <dbReference type="ARBA" id="ARBA00012438"/>
    </source>
</evidence>
<gene>
    <name evidence="11" type="ORF">HNQ61_000755</name>
</gene>
<dbReference type="Proteomes" id="UP000582837">
    <property type="component" value="Unassembled WGS sequence"/>
</dbReference>
<evidence type="ECO:0000256" key="8">
    <source>
        <dbReference type="SAM" id="Coils"/>
    </source>
</evidence>
<name>A0A841GQ48_9BACT</name>
<comment type="caution">
    <text evidence="11">The sequence shown here is derived from an EMBL/GenBank/DDBJ whole genome shotgun (WGS) entry which is preliminary data.</text>
</comment>
<dbReference type="SUPFAM" id="SSF52172">
    <property type="entry name" value="CheY-like"/>
    <property type="match status" value="1"/>
</dbReference>
<dbReference type="Gene3D" id="1.10.287.130">
    <property type="match status" value="1"/>
</dbReference>
<dbReference type="PRINTS" id="PR00344">
    <property type="entry name" value="BCTRLSENSOR"/>
</dbReference>
<dbReference type="GO" id="GO:0000155">
    <property type="term" value="F:phosphorelay sensor kinase activity"/>
    <property type="evidence" value="ECO:0007669"/>
    <property type="project" value="InterPro"/>
</dbReference>
<dbReference type="EC" id="2.7.13.3" evidence="2"/>
<dbReference type="InterPro" id="IPR050736">
    <property type="entry name" value="Sensor_HK_Regulatory"/>
</dbReference>
<accession>A0A841GQ48</accession>
<feature type="coiled-coil region" evidence="8">
    <location>
        <begin position="137"/>
        <end position="171"/>
    </location>
</feature>
<dbReference type="PROSITE" id="PS50110">
    <property type="entry name" value="RESPONSE_REGULATORY"/>
    <property type="match status" value="1"/>
</dbReference>
<evidence type="ECO:0000313" key="11">
    <source>
        <dbReference type="EMBL" id="MBB6069140.1"/>
    </source>
</evidence>
<evidence type="ECO:0000256" key="7">
    <source>
        <dbReference type="PROSITE-ProRule" id="PRU00169"/>
    </source>
</evidence>
<dbReference type="FunFam" id="3.30.565.10:FF:000006">
    <property type="entry name" value="Sensor histidine kinase WalK"/>
    <property type="match status" value="1"/>
</dbReference>
<evidence type="ECO:0000256" key="3">
    <source>
        <dbReference type="ARBA" id="ARBA00022553"/>
    </source>
</evidence>
<dbReference type="InterPro" id="IPR036890">
    <property type="entry name" value="HATPase_C_sf"/>
</dbReference>
<keyword evidence="5 11" id="KW-0418">Kinase</keyword>
<dbReference type="AlphaFoldDB" id="A0A841GQ48"/>
<dbReference type="InterPro" id="IPR011006">
    <property type="entry name" value="CheY-like_superfamily"/>
</dbReference>
<evidence type="ECO:0000256" key="6">
    <source>
        <dbReference type="ARBA" id="ARBA00023012"/>
    </source>
</evidence>
<evidence type="ECO:0000256" key="5">
    <source>
        <dbReference type="ARBA" id="ARBA00022777"/>
    </source>
</evidence>
<dbReference type="InterPro" id="IPR036097">
    <property type="entry name" value="HisK_dim/P_sf"/>
</dbReference>
<evidence type="ECO:0000256" key="1">
    <source>
        <dbReference type="ARBA" id="ARBA00000085"/>
    </source>
</evidence>
<feature type="domain" description="Histidine kinase" evidence="9">
    <location>
        <begin position="202"/>
        <end position="421"/>
    </location>
</feature>
<dbReference type="SMART" id="SM00387">
    <property type="entry name" value="HATPase_c"/>
    <property type="match status" value="1"/>
</dbReference>
<evidence type="ECO:0000259" key="10">
    <source>
        <dbReference type="PROSITE" id="PS50110"/>
    </source>
</evidence>
<dbReference type="CDD" id="cd16922">
    <property type="entry name" value="HATPase_EvgS-ArcB-TorS-like"/>
    <property type="match status" value="1"/>
</dbReference>
<dbReference type="SUPFAM" id="SSF55874">
    <property type="entry name" value="ATPase domain of HSP90 chaperone/DNA topoisomerase II/histidine kinase"/>
    <property type="match status" value="1"/>
</dbReference>
<dbReference type="SMART" id="SM00388">
    <property type="entry name" value="HisKA"/>
    <property type="match status" value="1"/>
</dbReference>
<keyword evidence="12" id="KW-1185">Reference proteome</keyword>
<sequence>MSPEANPEMKAAPPAPAGRASRILLLMDQRENGSLLAAELSRDHDLIASGADDALEGDFDLCILDGRALDRLWERVQARKAREQPTLLPVLLVTSRPGVKMITRHVWRSVDELIITPIEKPELRARVAILLRARTLSLELREREAEARAMARALEERANQMEAQAVRLEAQTRELRWSAEQLAERTAAAEEANRVKSQFLATMSHELRTPLNAIGGYTELLEMGVRGPVTDQQRDDLLRIQASQRHLLGLINEVLNYAKLETGVVQYELADVPVREVVASAEALVSPQARVKGLHLNVVLRDPGMVVRADADKLLQVLANLLSNAVKFTESGGRVGLWCGVVDRAGLFRVTDTGIGIPADKLDDIFEPFVQVRSDLTRTAEGTGLGLAISRDLARGMGGELLAESVVGEGSTFTLTLPCGPPD</sequence>
<evidence type="ECO:0000259" key="9">
    <source>
        <dbReference type="PROSITE" id="PS50109"/>
    </source>
</evidence>
<dbReference type="PANTHER" id="PTHR43711">
    <property type="entry name" value="TWO-COMPONENT HISTIDINE KINASE"/>
    <property type="match status" value="1"/>
</dbReference>
<dbReference type="CDD" id="cd00082">
    <property type="entry name" value="HisKA"/>
    <property type="match status" value="1"/>
</dbReference>